<keyword evidence="1" id="KW-0812">Transmembrane</keyword>
<dbReference type="RefSeq" id="WP_008843925.1">
    <property type="nucleotide sequence ID" value="NZ_BAEN01000035.1"/>
</dbReference>
<dbReference type="Pfam" id="PF04402">
    <property type="entry name" value="SIMPL"/>
    <property type="match status" value="1"/>
</dbReference>
<dbReference type="AlphaFoldDB" id="K6X0A9"/>
<keyword evidence="1" id="KW-1133">Transmembrane helix</keyword>
<organism evidence="2 3">
    <name type="scientific">Aliiglaciecola lipolytica E3</name>
    <dbReference type="NCBI Taxonomy" id="1127673"/>
    <lineage>
        <taxon>Bacteria</taxon>
        <taxon>Pseudomonadati</taxon>
        <taxon>Pseudomonadota</taxon>
        <taxon>Gammaproteobacteria</taxon>
        <taxon>Alteromonadales</taxon>
        <taxon>Alteromonadaceae</taxon>
        <taxon>Aliiglaciecola</taxon>
    </lineage>
</organism>
<dbReference type="Gene3D" id="3.30.70.2970">
    <property type="entry name" value="Protein of unknown function (DUF541), domain 2"/>
    <property type="match status" value="1"/>
</dbReference>
<name>K6X0A9_9ALTE</name>
<comment type="caution">
    <text evidence="2">The sequence shown here is derived from an EMBL/GenBank/DDBJ whole genome shotgun (WGS) entry which is preliminary data.</text>
</comment>
<gene>
    <name evidence="2" type="ORF">GLIP_1474</name>
</gene>
<dbReference type="InterPro" id="IPR007497">
    <property type="entry name" value="SIMPL/DUF541"/>
</dbReference>
<reference evidence="2 3" key="1">
    <citation type="journal article" date="2017" name="Antonie Van Leeuwenhoek">
        <title>Rhizobium rhizosphaerae sp. nov., a novel species isolated from rice rhizosphere.</title>
        <authorList>
            <person name="Zhao J.J."/>
            <person name="Zhang J."/>
            <person name="Zhang R.J."/>
            <person name="Zhang C.W."/>
            <person name="Yin H.Q."/>
            <person name="Zhang X.X."/>
        </authorList>
    </citation>
    <scope>NUCLEOTIDE SEQUENCE [LARGE SCALE GENOMIC DNA]</scope>
    <source>
        <strain evidence="2 3">E3</strain>
    </source>
</reference>
<keyword evidence="3" id="KW-1185">Reference proteome</keyword>
<sequence>MQSTRSSIIYSVAFIIGSAILGYFLQSSVERFRSYERTITVKGLSEHEVPADTAIWPIQFSVISNDLSDLYKQLETQQEIVKQFLIENNFTEQEISASTPTINDKKAQNYGSFNPNDTRFTANQTFTVYSEKINTVLDAQKRLLELGKKGLVLNGNNYQNQTQFLYSGLNEIKPQMIEDATQKAREVAEKFAADSNSQLGKIKQARQGQFSITDRDSNTPYIKQVRVVSTIEYYLID</sequence>
<proteinExistence type="predicted"/>
<feature type="transmembrane region" description="Helical" evidence="1">
    <location>
        <begin position="7"/>
        <end position="25"/>
    </location>
</feature>
<dbReference type="PANTHER" id="PTHR34387:SF2">
    <property type="entry name" value="SLR1258 PROTEIN"/>
    <property type="match status" value="1"/>
</dbReference>
<evidence type="ECO:0000313" key="3">
    <source>
        <dbReference type="Proteomes" id="UP000006334"/>
    </source>
</evidence>
<dbReference type="Gene3D" id="3.30.110.170">
    <property type="entry name" value="Protein of unknown function (DUF541), domain 1"/>
    <property type="match status" value="1"/>
</dbReference>
<evidence type="ECO:0008006" key="4">
    <source>
        <dbReference type="Google" id="ProtNLM"/>
    </source>
</evidence>
<dbReference type="PANTHER" id="PTHR34387">
    <property type="entry name" value="SLR1258 PROTEIN"/>
    <property type="match status" value="1"/>
</dbReference>
<evidence type="ECO:0000313" key="2">
    <source>
        <dbReference type="EMBL" id="GAC14109.1"/>
    </source>
</evidence>
<accession>K6X0A9</accession>
<dbReference type="PIRSF" id="PIRSF029033">
    <property type="entry name" value="UCP029033"/>
    <property type="match status" value="1"/>
</dbReference>
<dbReference type="eggNOG" id="COG2859">
    <property type="taxonomic scope" value="Bacteria"/>
</dbReference>
<dbReference type="EMBL" id="BAEN01000035">
    <property type="protein sequence ID" value="GAC14109.1"/>
    <property type="molecule type" value="Genomic_DNA"/>
</dbReference>
<protein>
    <recommendedName>
        <fullName evidence="4">Periplasmic protein</fullName>
    </recommendedName>
</protein>
<dbReference type="Proteomes" id="UP000006334">
    <property type="component" value="Unassembled WGS sequence"/>
</dbReference>
<keyword evidence="1" id="KW-0472">Membrane</keyword>
<dbReference type="OrthoDB" id="9806540at2"/>
<dbReference type="InterPro" id="IPR016907">
    <property type="entry name" value="UCP029033"/>
</dbReference>
<dbReference type="InterPro" id="IPR052022">
    <property type="entry name" value="26kDa_periplasmic_antigen"/>
</dbReference>
<evidence type="ECO:0000256" key="1">
    <source>
        <dbReference type="SAM" id="Phobius"/>
    </source>
</evidence>
<dbReference type="GO" id="GO:0006974">
    <property type="term" value="P:DNA damage response"/>
    <property type="evidence" value="ECO:0007669"/>
    <property type="project" value="TreeGrafter"/>
</dbReference>
<dbReference type="STRING" id="1127673.GLIP_1474"/>